<dbReference type="Proteomes" id="UP000662747">
    <property type="component" value="Chromosome"/>
</dbReference>
<dbReference type="NCBIfam" id="TIGR00706">
    <property type="entry name" value="SppA_dom"/>
    <property type="match status" value="1"/>
</dbReference>
<sequence length="587" mass="63658">MLRLPFVALINLLLLVRSLLGLPFRLLASRHRPAYVRFRLTGDPPYRERRRARFQLGGSRPEPAAVTSLERFRESLRLLAADARVKGILLEVENLEVPPAKRDALVSVLGDFRRAGKRVVAWAVSVDTDAYPLMCAADEALLAPMGRVDVVGYAAEATALGEGLSRVGIQAHFVRRGDYKTAPELFTHATVSDIQARTVESFLDERYVDLVDAVAQGRRKTPEEVRALIDRGPFSARRAVEAGLVDALVSEADLPVHLGLVKPGEGHEDETELEPMATYLATVPFPPVRWRRLRLPPRVALVPVSGLIVPGQAGSSERMTSSGSVVKALRAAGRDRRTKAVVLYINSPGGAPLASEQMLEAVQRVGRKKPVIAFMDRVCASAGFMVAVGAKEIWSAPHAVVGSIGVFAGKFDASVLLERLGVHRTVIVRGENAALNSNSRGFTERERAALEAEVEEIYQAFLAYVAKGRGRTPEEIHSLAEGRVYSGMRAKGLGLVDHVGGFEAACGRALELAKVPAERFDLVTYGGPKQRLSLLKLLMGAARAQVYALCPTAWSLGGPWGTDDLEEMIRALGLRSGLDSPESGRLP</sequence>
<dbReference type="InterPro" id="IPR047272">
    <property type="entry name" value="S49_SppA_C"/>
</dbReference>
<dbReference type="InterPro" id="IPR029045">
    <property type="entry name" value="ClpP/crotonase-like_dom_sf"/>
</dbReference>
<evidence type="ECO:0000256" key="6">
    <source>
        <dbReference type="ARBA" id="ARBA00023136"/>
    </source>
</evidence>
<dbReference type="CDD" id="cd07018">
    <property type="entry name" value="S49_SppA_67K_type"/>
    <property type="match status" value="1"/>
</dbReference>
<evidence type="ECO:0000256" key="4">
    <source>
        <dbReference type="ARBA" id="ARBA00022801"/>
    </source>
</evidence>
<keyword evidence="5" id="KW-0720">Serine protease</keyword>
<dbReference type="Gene3D" id="3.90.226.10">
    <property type="entry name" value="2-enoyl-CoA Hydratase, Chain A, domain 1"/>
    <property type="match status" value="2"/>
</dbReference>
<evidence type="ECO:0000313" key="8">
    <source>
        <dbReference type="EMBL" id="QSQ26139.1"/>
    </source>
</evidence>
<keyword evidence="3" id="KW-0645">Protease</keyword>
<gene>
    <name evidence="8" type="primary">sppA</name>
    <name evidence="8" type="ORF">JY651_14925</name>
</gene>
<accession>A0ABX7P6L3</accession>
<dbReference type="InterPro" id="IPR004635">
    <property type="entry name" value="Pept_S49_SppA"/>
</dbReference>
<dbReference type="SUPFAM" id="SSF52096">
    <property type="entry name" value="ClpP/crotonase"/>
    <property type="match status" value="2"/>
</dbReference>
<evidence type="ECO:0000256" key="1">
    <source>
        <dbReference type="ARBA" id="ARBA00004370"/>
    </source>
</evidence>
<feature type="domain" description="Peptidase S49" evidence="7">
    <location>
        <begin position="367"/>
        <end position="515"/>
    </location>
</feature>
<name>A0ABX7P6L3_9BACT</name>
<protein>
    <submittedName>
        <fullName evidence="8">Signal peptide peptidase SppA</fullName>
    </submittedName>
</protein>
<dbReference type="InterPro" id="IPR047217">
    <property type="entry name" value="S49_SppA_67K_type_N"/>
</dbReference>
<comment type="subcellular location">
    <subcellularLocation>
        <location evidence="1">Membrane</location>
    </subcellularLocation>
</comment>
<reference evidence="8 9" key="1">
    <citation type="submission" date="2021-02" db="EMBL/GenBank/DDBJ databases">
        <title>De Novo genome assembly of isolated myxobacteria.</title>
        <authorList>
            <person name="Stevens D.C."/>
        </authorList>
    </citation>
    <scope>NUCLEOTIDE SEQUENCE [LARGE SCALE GENOMIC DNA]</scope>
    <source>
        <strain evidence="9">SCPEA02</strain>
    </source>
</reference>
<evidence type="ECO:0000313" key="9">
    <source>
        <dbReference type="Proteomes" id="UP000662747"/>
    </source>
</evidence>
<feature type="domain" description="Peptidase S49" evidence="7">
    <location>
        <begin position="112"/>
        <end position="253"/>
    </location>
</feature>
<dbReference type="PANTHER" id="PTHR33209">
    <property type="entry name" value="PROTEASE 4"/>
    <property type="match status" value="1"/>
</dbReference>
<keyword evidence="6" id="KW-0472">Membrane</keyword>
<organism evidence="8 9">
    <name type="scientific">Pyxidicoccus parkwayensis</name>
    <dbReference type="NCBI Taxonomy" id="2813578"/>
    <lineage>
        <taxon>Bacteria</taxon>
        <taxon>Pseudomonadati</taxon>
        <taxon>Myxococcota</taxon>
        <taxon>Myxococcia</taxon>
        <taxon>Myxococcales</taxon>
        <taxon>Cystobacterineae</taxon>
        <taxon>Myxococcaceae</taxon>
        <taxon>Pyxidicoccus</taxon>
    </lineage>
</organism>
<evidence type="ECO:0000256" key="3">
    <source>
        <dbReference type="ARBA" id="ARBA00022670"/>
    </source>
</evidence>
<evidence type="ECO:0000259" key="7">
    <source>
        <dbReference type="Pfam" id="PF01343"/>
    </source>
</evidence>
<keyword evidence="4" id="KW-0378">Hydrolase</keyword>
<comment type="similarity">
    <text evidence="2">Belongs to the peptidase S49 family.</text>
</comment>
<dbReference type="InterPro" id="IPR002142">
    <property type="entry name" value="Peptidase_S49"/>
</dbReference>
<keyword evidence="9" id="KW-1185">Reference proteome</keyword>
<dbReference type="PIRSF" id="PIRSF001217">
    <property type="entry name" value="Protease_4_SppA"/>
    <property type="match status" value="1"/>
</dbReference>
<dbReference type="Gene3D" id="6.20.330.10">
    <property type="match status" value="1"/>
</dbReference>
<dbReference type="RefSeq" id="WP_206727689.1">
    <property type="nucleotide sequence ID" value="NZ_CP071090.1"/>
</dbReference>
<dbReference type="PANTHER" id="PTHR33209:SF2">
    <property type="entry name" value="CHROMOSOME UNDETERMINED SCAFFOLD_55, WHOLE GENOME SHOTGUN SEQUENCE"/>
    <property type="match status" value="1"/>
</dbReference>
<dbReference type="EMBL" id="CP071090">
    <property type="protein sequence ID" value="QSQ26139.1"/>
    <property type="molecule type" value="Genomic_DNA"/>
</dbReference>
<dbReference type="CDD" id="cd07023">
    <property type="entry name" value="S49_Sppa_N_C"/>
    <property type="match status" value="1"/>
</dbReference>
<evidence type="ECO:0000256" key="5">
    <source>
        <dbReference type="ARBA" id="ARBA00022825"/>
    </source>
</evidence>
<evidence type="ECO:0000256" key="2">
    <source>
        <dbReference type="ARBA" id="ARBA00008683"/>
    </source>
</evidence>
<dbReference type="InterPro" id="IPR004634">
    <property type="entry name" value="Pept_S49_pIV"/>
</dbReference>
<dbReference type="Pfam" id="PF01343">
    <property type="entry name" value="Peptidase_S49"/>
    <property type="match status" value="2"/>
</dbReference>
<proteinExistence type="inferred from homology"/>